<evidence type="ECO:0000313" key="7">
    <source>
        <dbReference type="Proteomes" id="UP000183557"/>
    </source>
</evidence>
<dbReference type="PANTHER" id="PTHR23407">
    <property type="entry name" value="ATPASE INHIBITOR/5-FORMYLTETRAHYDROFOLATE CYCLO-LIGASE"/>
    <property type="match status" value="1"/>
</dbReference>
<keyword evidence="3 4" id="KW-0067">ATP-binding</keyword>
<evidence type="ECO:0000256" key="1">
    <source>
        <dbReference type="ARBA" id="ARBA00010638"/>
    </source>
</evidence>
<proteinExistence type="inferred from homology"/>
<name>A0A1I3PI87_HALDA</name>
<dbReference type="EC" id="6.3.3.2" evidence="5"/>
<dbReference type="InterPro" id="IPR037171">
    <property type="entry name" value="NagB/RpiA_transferase-like"/>
</dbReference>
<dbReference type="Pfam" id="PF01812">
    <property type="entry name" value="5-FTHF_cyc-lig"/>
    <property type="match status" value="1"/>
</dbReference>
<evidence type="ECO:0000256" key="5">
    <source>
        <dbReference type="RuleBase" id="RU361279"/>
    </source>
</evidence>
<dbReference type="NCBIfam" id="TIGR02727">
    <property type="entry name" value="MTHFS_bact"/>
    <property type="match status" value="1"/>
</dbReference>
<dbReference type="PIRSF" id="PIRSF006806">
    <property type="entry name" value="FTHF_cligase"/>
    <property type="match status" value="1"/>
</dbReference>
<dbReference type="GO" id="GO:0046872">
    <property type="term" value="F:metal ion binding"/>
    <property type="evidence" value="ECO:0007669"/>
    <property type="project" value="UniProtKB-KW"/>
</dbReference>
<keyword evidence="7" id="KW-1185">Reference proteome</keyword>
<feature type="binding site" evidence="4">
    <location>
        <position position="55"/>
    </location>
    <ligand>
        <name>substrate</name>
    </ligand>
</feature>
<dbReference type="GO" id="GO:0030272">
    <property type="term" value="F:5-formyltetrahydrofolate cyclo-ligase activity"/>
    <property type="evidence" value="ECO:0007669"/>
    <property type="project" value="UniProtKB-EC"/>
</dbReference>
<keyword evidence="5" id="KW-0479">Metal-binding</keyword>
<protein>
    <recommendedName>
        <fullName evidence="5">5-formyltetrahydrofolate cyclo-ligase</fullName>
        <ecNumber evidence="5">6.3.3.2</ecNumber>
    </recommendedName>
</protein>
<feature type="binding site" evidence="4">
    <location>
        <position position="60"/>
    </location>
    <ligand>
        <name>substrate</name>
    </ligand>
</feature>
<feature type="binding site" evidence="4">
    <location>
        <begin position="9"/>
        <end position="13"/>
    </location>
    <ligand>
        <name>ATP</name>
        <dbReference type="ChEBI" id="CHEBI:30616"/>
    </ligand>
</feature>
<dbReference type="AlphaFoldDB" id="A0A1I3PI87"/>
<evidence type="ECO:0000256" key="4">
    <source>
        <dbReference type="PIRSR" id="PIRSR006806-1"/>
    </source>
</evidence>
<evidence type="ECO:0000256" key="3">
    <source>
        <dbReference type="ARBA" id="ARBA00022840"/>
    </source>
</evidence>
<evidence type="ECO:0000313" key="6">
    <source>
        <dbReference type="EMBL" id="SFJ20766.1"/>
    </source>
</evidence>
<dbReference type="InterPro" id="IPR002698">
    <property type="entry name" value="FTHF_cligase"/>
</dbReference>
<reference evidence="7" key="1">
    <citation type="submission" date="2016-10" db="EMBL/GenBank/DDBJ databases">
        <authorList>
            <person name="Varghese N."/>
            <person name="Submissions S."/>
        </authorList>
    </citation>
    <scope>NUCLEOTIDE SEQUENCE [LARGE SCALE GENOMIC DNA]</scope>
    <source>
        <strain evidence="7">CGMCC 1.3704</strain>
    </source>
</reference>
<dbReference type="PANTHER" id="PTHR23407:SF1">
    <property type="entry name" value="5-FORMYLTETRAHYDROFOLATE CYCLO-LIGASE"/>
    <property type="match status" value="1"/>
</dbReference>
<dbReference type="InterPro" id="IPR024185">
    <property type="entry name" value="FTHF_cligase-like_sf"/>
</dbReference>
<dbReference type="SUPFAM" id="SSF100950">
    <property type="entry name" value="NagB/RpiA/CoA transferase-like"/>
    <property type="match status" value="1"/>
</dbReference>
<comment type="cofactor">
    <cofactor evidence="5">
        <name>Mg(2+)</name>
        <dbReference type="ChEBI" id="CHEBI:18420"/>
    </cofactor>
</comment>
<dbReference type="Gene3D" id="3.40.50.10420">
    <property type="entry name" value="NagB/RpiA/CoA transferase-like"/>
    <property type="match status" value="1"/>
</dbReference>
<evidence type="ECO:0000256" key="2">
    <source>
        <dbReference type="ARBA" id="ARBA00022741"/>
    </source>
</evidence>
<dbReference type="GO" id="GO:0009396">
    <property type="term" value="P:folic acid-containing compound biosynthetic process"/>
    <property type="evidence" value="ECO:0007669"/>
    <property type="project" value="TreeGrafter"/>
</dbReference>
<dbReference type="GO" id="GO:0005524">
    <property type="term" value="F:ATP binding"/>
    <property type="evidence" value="ECO:0007669"/>
    <property type="project" value="UniProtKB-KW"/>
</dbReference>
<keyword evidence="5" id="KW-0460">Magnesium</keyword>
<gene>
    <name evidence="6" type="ORF">SAMN04487936_101324</name>
</gene>
<organism evidence="6 7">
    <name type="scientific">Halobacillus dabanensis</name>
    <dbReference type="NCBI Taxonomy" id="240302"/>
    <lineage>
        <taxon>Bacteria</taxon>
        <taxon>Bacillati</taxon>
        <taxon>Bacillota</taxon>
        <taxon>Bacilli</taxon>
        <taxon>Bacillales</taxon>
        <taxon>Bacillaceae</taxon>
        <taxon>Halobacillus</taxon>
    </lineage>
</organism>
<sequence>MKRGGKMDKTELRFKGKQILSTISVKERQEMEAKMHRHLFASELWKRAKVVGVTLSQSHEWSTEPIIEEGWRAGKKMVVPKCSPKEKEMQFYQLDSYDQLERVYFGLREPKPNEDSKIEKDDIELLLVPGLLFDIKGYRIGYGGGYYDRFIEGYRGKTMMVASTKQKIDKLPMEEYDQRVEYILTEAGIQSTYQF</sequence>
<dbReference type="EMBL" id="FOSB01000001">
    <property type="protein sequence ID" value="SFJ20766.1"/>
    <property type="molecule type" value="Genomic_DNA"/>
</dbReference>
<dbReference type="Proteomes" id="UP000183557">
    <property type="component" value="Unassembled WGS sequence"/>
</dbReference>
<accession>A0A1I3PI87</accession>
<dbReference type="GO" id="GO:0035999">
    <property type="term" value="P:tetrahydrofolate interconversion"/>
    <property type="evidence" value="ECO:0007669"/>
    <property type="project" value="TreeGrafter"/>
</dbReference>
<keyword evidence="6" id="KW-0436">Ligase</keyword>
<comment type="catalytic activity">
    <reaction evidence="5">
        <text>(6S)-5-formyl-5,6,7,8-tetrahydrofolate + ATP = (6R)-5,10-methenyltetrahydrofolate + ADP + phosphate</text>
        <dbReference type="Rhea" id="RHEA:10488"/>
        <dbReference type="ChEBI" id="CHEBI:30616"/>
        <dbReference type="ChEBI" id="CHEBI:43474"/>
        <dbReference type="ChEBI" id="CHEBI:57455"/>
        <dbReference type="ChEBI" id="CHEBI:57457"/>
        <dbReference type="ChEBI" id="CHEBI:456216"/>
        <dbReference type="EC" id="6.3.3.2"/>
    </reaction>
</comment>
<keyword evidence="2 4" id="KW-0547">Nucleotide-binding</keyword>
<comment type="similarity">
    <text evidence="1 5">Belongs to the 5-formyltetrahydrofolate cyclo-ligase family.</text>
</comment>
<feature type="binding site" evidence="4">
    <location>
        <begin position="139"/>
        <end position="147"/>
    </location>
    <ligand>
        <name>ATP</name>
        <dbReference type="ChEBI" id="CHEBI:30616"/>
    </ligand>
</feature>